<reference evidence="2" key="1">
    <citation type="journal article" date="2023" name="Plant J.">
        <title>Genome sequences and population genomics provide insights into the demographic history, inbreeding, and mutation load of two 'living fossil' tree species of Dipteronia.</title>
        <authorList>
            <person name="Feng Y."/>
            <person name="Comes H.P."/>
            <person name="Chen J."/>
            <person name="Zhu S."/>
            <person name="Lu R."/>
            <person name="Zhang X."/>
            <person name="Li P."/>
            <person name="Qiu J."/>
            <person name="Olsen K.M."/>
            <person name="Qiu Y."/>
        </authorList>
    </citation>
    <scope>NUCLEOTIDE SEQUENCE</scope>
    <source>
        <strain evidence="2">KIB01</strain>
    </source>
</reference>
<accession>A0AAD9X582</accession>
<dbReference type="EMBL" id="JANJYI010000004">
    <property type="protein sequence ID" value="KAK2652927.1"/>
    <property type="molecule type" value="Genomic_DNA"/>
</dbReference>
<feature type="transmembrane region" description="Helical" evidence="1">
    <location>
        <begin position="32"/>
        <end position="55"/>
    </location>
</feature>
<protein>
    <submittedName>
        <fullName evidence="2">Uncharacterized protein</fullName>
    </submittedName>
</protein>
<evidence type="ECO:0000313" key="2">
    <source>
        <dbReference type="EMBL" id="KAK2652927.1"/>
    </source>
</evidence>
<comment type="caution">
    <text evidence="2">The sequence shown here is derived from an EMBL/GenBank/DDBJ whole genome shotgun (WGS) entry which is preliminary data.</text>
</comment>
<dbReference type="AlphaFoldDB" id="A0AAD9X582"/>
<keyword evidence="1" id="KW-1133">Transmembrane helix</keyword>
<name>A0AAD9X582_9ROSI</name>
<evidence type="ECO:0000313" key="3">
    <source>
        <dbReference type="Proteomes" id="UP001280121"/>
    </source>
</evidence>
<dbReference type="Proteomes" id="UP001280121">
    <property type="component" value="Unassembled WGS sequence"/>
</dbReference>
<keyword evidence="1" id="KW-0812">Transmembrane</keyword>
<sequence length="124" mass="14074">MVLTSFWPDNSTWLLMFLTRKASELNEVVKDIIFSPVCGLMFSVFACCCSLLSLLPLCSSYKFNLYISLFQPYLLKTESNVVYICFFFFFANTEPGSSHILIIARGGTNPLPQAKNRSAIFLIF</sequence>
<evidence type="ECO:0000256" key="1">
    <source>
        <dbReference type="SAM" id="Phobius"/>
    </source>
</evidence>
<gene>
    <name evidence="2" type="ORF">Ddye_012783</name>
</gene>
<proteinExistence type="predicted"/>
<keyword evidence="3" id="KW-1185">Reference proteome</keyword>
<organism evidence="2 3">
    <name type="scientific">Dipteronia dyeriana</name>
    <dbReference type="NCBI Taxonomy" id="168575"/>
    <lineage>
        <taxon>Eukaryota</taxon>
        <taxon>Viridiplantae</taxon>
        <taxon>Streptophyta</taxon>
        <taxon>Embryophyta</taxon>
        <taxon>Tracheophyta</taxon>
        <taxon>Spermatophyta</taxon>
        <taxon>Magnoliopsida</taxon>
        <taxon>eudicotyledons</taxon>
        <taxon>Gunneridae</taxon>
        <taxon>Pentapetalae</taxon>
        <taxon>rosids</taxon>
        <taxon>malvids</taxon>
        <taxon>Sapindales</taxon>
        <taxon>Sapindaceae</taxon>
        <taxon>Hippocastanoideae</taxon>
        <taxon>Acereae</taxon>
        <taxon>Dipteronia</taxon>
    </lineage>
</organism>
<keyword evidence="1" id="KW-0472">Membrane</keyword>